<name>A0A6A5KM32_9PLEO</name>
<dbReference type="InterPro" id="IPR052895">
    <property type="entry name" value="HetReg/Transcr_Mod"/>
</dbReference>
<keyword evidence="3" id="KW-1185">Reference proteome</keyword>
<evidence type="ECO:0000313" key="2">
    <source>
        <dbReference type="EMBL" id="KAF1836927.1"/>
    </source>
</evidence>
<protein>
    <submittedName>
        <fullName evidence="2">HET-domain-containing protein</fullName>
    </submittedName>
</protein>
<dbReference type="InterPro" id="IPR010730">
    <property type="entry name" value="HET"/>
</dbReference>
<organism evidence="2 3">
    <name type="scientific">Decorospora gaudefroyi</name>
    <dbReference type="NCBI Taxonomy" id="184978"/>
    <lineage>
        <taxon>Eukaryota</taxon>
        <taxon>Fungi</taxon>
        <taxon>Dikarya</taxon>
        <taxon>Ascomycota</taxon>
        <taxon>Pezizomycotina</taxon>
        <taxon>Dothideomycetes</taxon>
        <taxon>Pleosporomycetidae</taxon>
        <taxon>Pleosporales</taxon>
        <taxon>Pleosporineae</taxon>
        <taxon>Pleosporaceae</taxon>
        <taxon>Decorospora</taxon>
    </lineage>
</organism>
<dbReference type="Pfam" id="PF06985">
    <property type="entry name" value="HET"/>
    <property type="match status" value="1"/>
</dbReference>
<dbReference type="EMBL" id="ML975267">
    <property type="protein sequence ID" value="KAF1836927.1"/>
    <property type="molecule type" value="Genomic_DNA"/>
</dbReference>
<dbReference type="AlphaFoldDB" id="A0A6A5KM32"/>
<dbReference type="Pfam" id="PF26639">
    <property type="entry name" value="Het-6_barrel"/>
    <property type="match status" value="1"/>
</dbReference>
<dbReference type="PANTHER" id="PTHR24148">
    <property type="entry name" value="ANKYRIN REPEAT DOMAIN-CONTAINING PROTEIN 39 HOMOLOG-RELATED"/>
    <property type="match status" value="1"/>
</dbReference>
<evidence type="ECO:0000313" key="3">
    <source>
        <dbReference type="Proteomes" id="UP000800040"/>
    </source>
</evidence>
<proteinExistence type="predicted"/>
<reference evidence="2" key="1">
    <citation type="submission" date="2020-01" db="EMBL/GenBank/DDBJ databases">
        <authorList>
            <consortium name="DOE Joint Genome Institute"/>
            <person name="Haridas S."/>
            <person name="Albert R."/>
            <person name="Binder M."/>
            <person name="Bloem J."/>
            <person name="Labutti K."/>
            <person name="Salamov A."/>
            <person name="Andreopoulos B."/>
            <person name="Baker S.E."/>
            <person name="Barry K."/>
            <person name="Bills G."/>
            <person name="Bluhm B.H."/>
            <person name="Cannon C."/>
            <person name="Castanera R."/>
            <person name="Culley D.E."/>
            <person name="Daum C."/>
            <person name="Ezra D."/>
            <person name="Gonzalez J.B."/>
            <person name="Henrissat B."/>
            <person name="Kuo A."/>
            <person name="Liang C."/>
            <person name="Lipzen A."/>
            <person name="Lutzoni F."/>
            <person name="Magnuson J."/>
            <person name="Mondo S."/>
            <person name="Nolan M."/>
            <person name="Ohm R."/>
            <person name="Pangilinan J."/>
            <person name="Park H.-J."/>
            <person name="Ramirez L."/>
            <person name="Alfaro M."/>
            <person name="Sun H."/>
            <person name="Tritt A."/>
            <person name="Yoshinaga Y."/>
            <person name="Zwiers L.-H."/>
            <person name="Turgeon B.G."/>
            <person name="Goodwin S.B."/>
            <person name="Spatafora J.W."/>
            <person name="Crous P.W."/>
            <person name="Grigoriev I.V."/>
        </authorList>
    </citation>
    <scope>NUCLEOTIDE SEQUENCE</scope>
    <source>
        <strain evidence="2">P77</strain>
    </source>
</reference>
<dbReference type="OrthoDB" id="3557394at2759"/>
<feature type="domain" description="Heterokaryon incompatibility" evidence="1">
    <location>
        <begin position="61"/>
        <end position="291"/>
    </location>
</feature>
<accession>A0A6A5KM32</accession>
<dbReference type="PANTHER" id="PTHR24148:SF73">
    <property type="entry name" value="HET DOMAIN PROTEIN (AFU_ORTHOLOGUE AFUA_8G01020)"/>
    <property type="match status" value="1"/>
</dbReference>
<gene>
    <name evidence="2" type="ORF">BDW02DRAFT_566521</name>
</gene>
<sequence length="724" mass="81631">MAYRIFSKIAKPFRTIPTDLYTPLNPDSPAIRLLQLQPGAWEDDIRAVLGKCSIADARDRYITISYSWGHVDVVQQVLIKCNDISVLVSWNLFTALRRLRKRDRPVLLWADAVCINQEDPLERTHQVSLMGQIYSNSQETVIWLGEPTANDDVGCRLLRTRGSSTSHILGEESSQMIWKGDSSDHRVRDLYLRDIQHSYATGVSPEDSGSVDIFGAFCLIQCFADGASHLMLETLYNDKVNALQRHGLRSTWHGLVPARAYVRGSRSSRIWEGLERLMSKSWWQRVWVVQETVLSHKATVHYGMLSAPWSMFTSAAVNYTKQSHTLCLDLAGNLQGQHYLDQFANQVLRIEETRSHPPSCLENATMLSLLWKFRPLEASDKRDKVFALLGLITNWQGQSPLLPNYRETIATTFIQTTVSNIRRAGSLLVLAGDLEAVLNRQRLKDIPSWVMDWSLPCLPTEIERVNSLHMYNASGGCRGTVRFDANHALLEIEAMYIDQVVAVGEVSRHTQISDTCAVIRACNLLMKSLEQEFETYPTGGTYDDAFWRTLIGDSMHMATAPHTRGQAKYCRAKAEDHDAFRAWRMWSRCISRDTLSRTASFSQRDLDEGISSIHHALKTATASRRFFITRKGYMGIGPKTTMANDIVHVFKGSNVPFITRSVSISGVIEDGAWTDLVAGEGDDKNATPATAARYRLVGDCFTYGMMDGEAFEQDLVQPKKIYLA</sequence>
<evidence type="ECO:0000259" key="1">
    <source>
        <dbReference type="Pfam" id="PF06985"/>
    </source>
</evidence>
<dbReference type="Proteomes" id="UP000800040">
    <property type="component" value="Unassembled WGS sequence"/>
</dbReference>